<accession>C9YSX4</accession>
<dbReference type="eggNOG" id="COG1396">
    <property type="taxonomic scope" value="Bacteria"/>
</dbReference>
<dbReference type="Gene3D" id="1.10.260.40">
    <property type="entry name" value="lambda repressor-like DNA-binding domains"/>
    <property type="match status" value="1"/>
</dbReference>
<proteinExistence type="predicted"/>
<sequence length="301" mass="33688">MEQRPDNRADIRDFLASRRAKITPEEVGLPSGGRRRVPGLRREEVAVLAGVSTEWYTRLEKGHISGVSEEVVEAVARALRLNEEERTYLFDLARAARPAHRAPARRKDVPAPPRVQWLLDSMTMASATVQNGRQDVVVDNPLARALFAPLFDSSTTDRRGRANFARYIFLDPGSRHFFVDWEKAAATTTALLRAEAGREPHDRALRDLVGDLSTLSSAFRALWAAHDVRLHHEGIKRLRHPEVGTLELTYHSLSLPLSDRAVHDLTIYTAEPGTTSEDRLKLLTSLAATRPPTTDTTNDPR</sequence>
<dbReference type="PANTHER" id="PTHR35010:SF2">
    <property type="entry name" value="BLL4672 PROTEIN"/>
    <property type="match status" value="1"/>
</dbReference>
<dbReference type="SMART" id="SM00530">
    <property type="entry name" value="HTH_XRE"/>
    <property type="match status" value="1"/>
</dbReference>
<dbReference type="Pfam" id="PF17765">
    <property type="entry name" value="MLTR_LBD"/>
    <property type="match status" value="1"/>
</dbReference>
<dbReference type="InterPro" id="IPR041413">
    <property type="entry name" value="MLTR_LBD"/>
</dbReference>
<dbReference type="Proteomes" id="UP000001444">
    <property type="component" value="Chromosome"/>
</dbReference>
<dbReference type="HOGENOM" id="CLU_057862_1_0_11"/>
<dbReference type="EMBL" id="FN554889">
    <property type="protein sequence ID" value="CBG67649.1"/>
    <property type="molecule type" value="Genomic_DNA"/>
</dbReference>
<evidence type="ECO:0000313" key="2">
    <source>
        <dbReference type="EMBL" id="CBG67649.1"/>
    </source>
</evidence>
<organism evidence="2 3">
    <name type="scientific">Streptomyces scabiei (strain 87.22)</name>
    <dbReference type="NCBI Taxonomy" id="680198"/>
    <lineage>
        <taxon>Bacteria</taxon>
        <taxon>Bacillati</taxon>
        <taxon>Actinomycetota</taxon>
        <taxon>Actinomycetes</taxon>
        <taxon>Kitasatosporales</taxon>
        <taxon>Streptomycetaceae</taxon>
        <taxon>Streptomyces</taxon>
    </lineage>
</organism>
<name>C9YSX4_STRSW</name>
<reference evidence="2 3" key="1">
    <citation type="journal article" date="2010" name="Mol. Plant Microbe Interact.">
        <title>Streptomyces scabies 87-22 contains a coronafacic acid-like biosynthetic cluster that contributes to plant-microbe interactions.</title>
        <authorList>
            <person name="Bignell D.R."/>
            <person name="Seipke R.F."/>
            <person name="Huguet-Tapia J.C."/>
            <person name="Chambers A.H."/>
            <person name="Parry R.J."/>
            <person name="Loria R."/>
        </authorList>
    </citation>
    <scope>NUCLEOTIDE SEQUENCE [LARGE SCALE GENOMIC DNA]</scope>
    <source>
        <strain evidence="2 3">87.22</strain>
    </source>
</reference>
<gene>
    <name evidence="2" type="ordered locus">SCAB_4461</name>
</gene>
<dbReference type="InterPro" id="IPR001387">
    <property type="entry name" value="Cro/C1-type_HTH"/>
</dbReference>
<dbReference type="Gene3D" id="3.30.450.180">
    <property type="match status" value="1"/>
</dbReference>
<dbReference type="InterPro" id="IPR010982">
    <property type="entry name" value="Lambda_DNA-bd_dom_sf"/>
</dbReference>
<keyword evidence="2" id="KW-0238">DNA-binding</keyword>
<dbReference type="RefSeq" id="WP_012998386.1">
    <property type="nucleotide sequence ID" value="NC_013929.1"/>
</dbReference>
<dbReference type="KEGG" id="scb:SCAB_4461"/>
<dbReference type="AlphaFoldDB" id="C9YSX4"/>
<dbReference type="GO" id="GO:0003677">
    <property type="term" value="F:DNA binding"/>
    <property type="evidence" value="ECO:0007669"/>
    <property type="project" value="UniProtKB-KW"/>
</dbReference>
<evidence type="ECO:0000313" key="3">
    <source>
        <dbReference type="Proteomes" id="UP000001444"/>
    </source>
</evidence>
<dbReference type="Pfam" id="PF13560">
    <property type="entry name" value="HTH_31"/>
    <property type="match status" value="1"/>
</dbReference>
<dbReference type="SUPFAM" id="SSF47413">
    <property type="entry name" value="lambda repressor-like DNA-binding domains"/>
    <property type="match status" value="1"/>
</dbReference>
<dbReference type="CDD" id="cd00093">
    <property type="entry name" value="HTH_XRE"/>
    <property type="match status" value="1"/>
</dbReference>
<dbReference type="PANTHER" id="PTHR35010">
    <property type="entry name" value="BLL4672 PROTEIN-RELATED"/>
    <property type="match status" value="1"/>
</dbReference>
<protein>
    <submittedName>
        <fullName evidence="2">Putative DNA-binding protein</fullName>
    </submittedName>
</protein>
<evidence type="ECO:0000259" key="1">
    <source>
        <dbReference type="SMART" id="SM00530"/>
    </source>
</evidence>
<dbReference type="GeneID" id="24306998"/>
<feature type="domain" description="HTH cro/C1-type" evidence="1">
    <location>
        <begin position="14"/>
        <end position="86"/>
    </location>
</feature>
<keyword evidence="3" id="KW-1185">Reference proteome</keyword>